<keyword evidence="1 2" id="KW-0812">Transmembrane</keyword>
<dbReference type="Proteomes" id="UP000002051">
    <property type="component" value="Chromosome 8"/>
</dbReference>
<keyword evidence="4" id="KW-1185">Reference proteome</keyword>
<organism evidence="2 4">
    <name type="scientific">Medicago truncatula</name>
    <name type="common">Barrel medic</name>
    <name type="synonym">Medicago tribuloides</name>
    <dbReference type="NCBI Taxonomy" id="3880"/>
    <lineage>
        <taxon>Eukaryota</taxon>
        <taxon>Viridiplantae</taxon>
        <taxon>Streptophyta</taxon>
        <taxon>Embryophyta</taxon>
        <taxon>Tracheophyta</taxon>
        <taxon>Spermatophyta</taxon>
        <taxon>Magnoliopsida</taxon>
        <taxon>eudicotyledons</taxon>
        <taxon>Gunneridae</taxon>
        <taxon>Pentapetalae</taxon>
        <taxon>rosids</taxon>
        <taxon>fabids</taxon>
        <taxon>Fabales</taxon>
        <taxon>Fabaceae</taxon>
        <taxon>Papilionoideae</taxon>
        <taxon>50 kb inversion clade</taxon>
        <taxon>NPAAA clade</taxon>
        <taxon>Hologalegina</taxon>
        <taxon>IRL clade</taxon>
        <taxon>Trifolieae</taxon>
        <taxon>Medicago</taxon>
    </lineage>
</organism>
<sequence length="144" mass="16156">MEKWGVRGSNPDLCSWWCDGRNSHPHHPYQLFWLATLEVFGGHCFATAIMLLLVLYRSFVQVWFLFTIIVNIGSLLGGSKATVGFGSIYGHCCRRWSKQRSFCSLQPKCSVPIEDGAQLDLLVVLGHDRPVVGGCRSFMINPPL</sequence>
<reference evidence="2 4" key="1">
    <citation type="journal article" date="2011" name="Nature">
        <title>The Medicago genome provides insight into the evolution of rhizobial symbioses.</title>
        <authorList>
            <person name="Young N.D."/>
            <person name="Debelle F."/>
            <person name="Oldroyd G.E."/>
            <person name="Geurts R."/>
            <person name="Cannon S.B."/>
            <person name="Udvardi M.K."/>
            <person name="Benedito V.A."/>
            <person name="Mayer K.F."/>
            <person name="Gouzy J."/>
            <person name="Schoof H."/>
            <person name="Van de Peer Y."/>
            <person name="Proost S."/>
            <person name="Cook D.R."/>
            <person name="Meyers B.C."/>
            <person name="Spannagl M."/>
            <person name="Cheung F."/>
            <person name="De Mita S."/>
            <person name="Krishnakumar V."/>
            <person name="Gundlach H."/>
            <person name="Zhou S."/>
            <person name="Mudge J."/>
            <person name="Bharti A.K."/>
            <person name="Murray J.D."/>
            <person name="Naoumkina M.A."/>
            <person name="Rosen B."/>
            <person name="Silverstein K.A."/>
            <person name="Tang H."/>
            <person name="Rombauts S."/>
            <person name="Zhao P.X."/>
            <person name="Zhou P."/>
            <person name="Barbe V."/>
            <person name="Bardou P."/>
            <person name="Bechner M."/>
            <person name="Bellec A."/>
            <person name="Berger A."/>
            <person name="Berges H."/>
            <person name="Bidwell S."/>
            <person name="Bisseling T."/>
            <person name="Choisne N."/>
            <person name="Couloux A."/>
            <person name="Denny R."/>
            <person name="Deshpande S."/>
            <person name="Dai X."/>
            <person name="Doyle J.J."/>
            <person name="Dudez A.M."/>
            <person name="Farmer A.D."/>
            <person name="Fouteau S."/>
            <person name="Franken C."/>
            <person name="Gibelin C."/>
            <person name="Gish J."/>
            <person name="Goldstein S."/>
            <person name="Gonzalez A.J."/>
            <person name="Green P.J."/>
            <person name="Hallab A."/>
            <person name="Hartog M."/>
            <person name="Hua A."/>
            <person name="Humphray S.J."/>
            <person name="Jeong D.H."/>
            <person name="Jing Y."/>
            <person name="Jocker A."/>
            <person name="Kenton S.M."/>
            <person name="Kim D.J."/>
            <person name="Klee K."/>
            <person name="Lai H."/>
            <person name="Lang C."/>
            <person name="Lin S."/>
            <person name="Macmil S.L."/>
            <person name="Magdelenat G."/>
            <person name="Matthews L."/>
            <person name="McCorrison J."/>
            <person name="Monaghan E.L."/>
            <person name="Mun J.H."/>
            <person name="Najar F.Z."/>
            <person name="Nicholson C."/>
            <person name="Noirot C."/>
            <person name="O'Bleness M."/>
            <person name="Paule C.R."/>
            <person name="Poulain J."/>
            <person name="Prion F."/>
            <person name="Qin B."/>
            <person name="Qu C."/>
            <person name="Retzel E.F."/>
            <person name="Riddle C."/>
            <person name="Sallet E."/>
            <person name="Samain S."/>
            <person name="Samson N."/>
            <person name="Sanders I."/>
            <person name="Saurat O."/>
            <person name="Scarpelli C."/>
            <person name="Schiex T."/>
            <person name="Segurens B."/>
            <person name="Severin A.J."/>
            <person name="Sherrier D.J."/>
            <person name="Shi R."/>
            <person name="Sims S."/>
            <person name="Singer S.R."/>
            <person name="Sinharoy S."/>
            <person name="Sterck L."/>
            <person name="Viollet A."/>
            <person name="Wang B.B."/>
            <person name="Wang K."/>
            <person name="Wang M."/>
            <person name="Wang X."/>
            <person name="Warfsmann J."/>
            <person name="Weissenbach J."/>
            <person name="White D.D."/>
            <person name="White J.D."/>
            <person name="Wiley G.B."/>
            <person name="Wincker P."/>
            <person name="Xing Y."/>
            <person name="Yang L."/>
            <person name="Yao Z."/>
            <person name="Ying F."/>
            <person name="Zhai J."/>
            <person name="Zhou L."/>
            <person name="Zuber A."/>
            <person name="Denarie J."/>
            <person name="Dixon R.A."/>
            <person name="May G.D."/>
            <person name="Schwartz D.C."/>
            <person name="Rogers J."/>
            <person name="Quetier F."/>
            <person name="Town C.D."/>
            <person name="Roe B.A."/>
        </authorList>
    </citation>
    <scope>NUCLEOTIDE SEQUENCE [LARGE SCALE GENOMIC DNA]</scope>
    <source>
        <strain evidence="2">A17</strain>
        <strain evidence="3 4">cv. Jemalong A17</strain>
    </source>
</reference>
<evidence type="ECO:0000313" key="2">
    <source>
        <dbReference type="EMBL" id="AET03095.1"/>
    </source>
</evidence>
<dbReference type="EnsemblPlants" id="AET03095">
    <property type="protein sequence ID" value="AET03095"/>
    <property type="gene ID" value="MTR_8g062680"/>
</dbReference>
<reference evidence="3" key="3">
    <citation type="submission" date="2015-04" db="UniProtKB">
        <authorList>
            <consortium name="EnsemblPlants"/>
        </authorList>
    </citation>
    <scope>IDENTIFICATION</scope>
    <source>
        <strain evidence="3">cv. Jemalong A17</strain>
    </source>
</reference>
<proteinExistence type="predicted"/>
<dbReference type="AlphaFoldDB" id="G7LEQ0"/>
<accession>G7LEQ0</accession>
<feature type="transmembrane region" description="Helical" evidence="1">
    <location>
        <begin position="31"/>
        <end position="56"/>
    </location>
</feature>
<protein>
    <submittedName>
        <fullName evidence="2">Transmembrane protein, putative</fullName>
    </submittedName>
</protein>
<gene>
    <name evidence="2" type="ordered locus">MTR_8g062680</name>
</gene>
<evidence type="ECO:0000313" key="3">
    <source>
        <dbReference type="EnsemblPlants" id="AET03095"/>
    </source>
</evidence>
<evidence type="ECO:0000313" key="4">
    <source>
        <dbReference type="Proteomes" id="UP000002051"/>
    </source>
</evidence>
<dbReference type="HOGENOM" id="CLU_1799363_0_0_1"/>
<reference evidence="2 4" key="2">
    <citation type="journal article" date="2014" name="BMC Genomics">
        <title>An improved genome release (version Mt4.0) for the model legume Medicago truncatula.</title>
        <authorList>
            <person name="Tang H."/>
            <person name="Krishnakumar V."/>
            <person name="Bidwell S."/>
            <person name="Rosen B."/>
            <person name="Chan A."/>
            <person name="Zhou S."/>
            <person name="Gentzbittel L."/>
            <person name="Childs K.L."/>
            <person name="Yandell M."/>
            <person name="Gundlach H."/>
            <person name="Mayer K.F."/>
            <person name="Schwartz D.C."/>
            <person name="Town C.D."/>
        </authorList>
    </citation>
    <scope>GENOME REANNOTATION</scope>
    <source>
        <strain evidence="3 4">cv. Jemalong A17</strain>
    </source>
</reference>
<name>G7LEQ0_MEDTR</name>
<evidence type="ECO:0000256" key="1">
    <source>
        <dbReference type="SAM" id="Phobius"/>
    </source>
</evidence>
<keyword evidence="1" id="KW-0472">Membrane</keyword>
<dbReference type="EMBL" id="CM001224">
    <property type="protein sequence ID" value="AET03095.1"/>
    <property type="molecule type" value="Genomic_DNA"/>
</dbReference>
<keyword evidence="1" id="KW-1133">Transmembrane helix</keyword>
<dbReference type="PaxDb" id="3880-AET03095"/>
<feature type="transmembrane region" description="Helical" evidence="1">
    <location>
        <begin position="62"/>
        <end position="90"/>
    </location>
</feature>